<dbReference type="EMBL" id="UYRU01055816">
    <property type="protein sequence ID" value="VDN13194.1"/>
    <property type="molecule type" value="Genomic_DNA"/>
</dbReference>
<sequence length="69" mass="7494">MEPDFCAQGLGSAVLPELCDIKVPRTGHFGRIYEVNLQARANESMVRPVDVTSFGTSHRPAIKDPAAKP</sequence>
<keyword evidence="2" id="KW-1185">Reference proteome</keyword>
<protein>
    <submittedName>
        <fullName evidence="1">Uncharacterized protein</fullName>
    </submittedName>
</protein>
<dbReference type="AlphaFoldDB" id="A0A3P7L9C1"/>
<dbReference type="Proteomes" id="UP000281553">
    <property type="component" value="Unassembled WGS sequence"/>
</dbReference>
<evidence type="ECO:0000313" key="1">
    <source>
        <dbReference type="EMBL" id="VDN13194.1"/>
    </source>
</evidence>
<gene>
    <name evidence="1" type="ORF">DILT_LOCUS9025</name>
</gene>
<organism evidence="1 2">
    <name type="scientific">Dibothriocephalus latus</name>
    <name type="common">Fish tapeworm</name>
    <name type="synonym">Diphyllobothrium latum</name>
    <dbReference type="NCBI Taxonomy" id="60516"/>
    <lineage>
        <taxon>Eukaryota</taxon>
        <taxon>Metazoa</taxon>
        <taxon>Spiralia</taxon>
        <taxon>Lophotrochozoa</taxon>
        <taxon>Platyhelminthes</taxon>
        <taxon>Cestoda</taxon>
        <taxon>Eucestoda</taxon>
        <taxon>Diphyllobothriidea</taxon>
        <taxon>Diphyllobothriidae</taxon>
        <taxon>Dibothriocephalus</taxon>
    </lineage>
</organism>
<evidence type="ECO:0000313" key="2">
    <source>
        <dbReference type="Proteomes" id="UP000281553"/>
    </source>
</evidence>
<accession>A0A3P7L9C1</accession>
<name>A0A3P7L9C1_DIBLA</name>
<reference evidence="1 2" key="1">
    <citation type="submission" date="2018-11" db="EMBL/GenBank/DDBJ databases">
        <authorList>
            <consortium name="Pathogen Informatics"/>
        </authorList>
    </citation>
    <scope>NUCLEOTIDE SEQUENCE [LARGE SCALE GENOMIC DNA]</scope>
</reference>
<proteinExistence type="predicted"/>